<feature type="transmembrane region" description="Helical" evidence="1">
    <location>
        <begin position="46"/>
        <end position="64"/>
    </location>
</feature>
<proteinExistence type="predicted"/>
<name>A0A5N6P863_9ASTR</name>
<reference evidence="2 3" key="1">
    <citation type="submission" date="2019-05" db="EMBL/GenBank/DDBJ databases">
        <title>Mikania micrantha, genome provides insights into the molecular mechanism of rapid growth.</title>
        <authorList>
            <person name="Liu B."/>
        </authorList>
    </citation>
    <scope>NUCLEOTIDE SEQUENCE [LARGE SCALE GENOMIC DNA]</scope>
    <source>
        <strain evidence="2">NLD-2019</strain>
        <tissue evidence="2">Leaf</tissue>
    </source>
</reference>
<dbReference type="EMBL" id="SZYD01000006">
    <property type="protein sequence ID" value="KAD5961445.1"/>
    <property type="molecule type" value="Genomic_DNA"/>
</dbReference>
<dbReference type="AlphaFoldDB" id="A0A5N6P863"/>
<organism evidence="2 3">
    <name type="scientific">Mikania micrantha</name>
    <name type="common">bitter vine</name>
    <dbReference type="NCBI Taxonomy" id="192012"/>
    <lineage>
        <taxon>Eukaryota</taxon>
        <taxon>Viridiplantae</taxon>
        <taxon>Streptophyta</taxon>
        <taxon>Embryophyta</taxon>
        <taxon>Tracheophyta</taxon>
        <taxon>Spermatophyta</taxon>
        <taxon>Magnoliopsida</taxon>
        <taxon>eudicotyledons</taxon>
        <taxon>Gunneridae</taxon>
        <taxon>Pentapetalae</taxon>
        <taxon>asterids</taxon>
        <taxon>campanulids</taxon>
        <taxon>Asterales</taxon>
        <taxon>Asteraceae</taxon>
        <taxon>Asteroideae</taxon>
        <taxon>Heliantheae alliance</taxon>
        <taxon>Eupatorieae</taxon>
        <taxon>Mikania</taxon>
    </lineage>
</organism>
<dbReference type="Proteomes" id="UP000326396">
    <property type="component" value="Linkage Group LG14"/>
</dbReference>
<sequence length="230" mass="25573">MEKLRVLRGTRCLKISEISSDSSVVREAYFLFLRDTRRMGMSPTCLKYQIFIIICILIFLSTPAPSPSKFSSSNTSNLCFKASGTLRSHPGTLLRVQIIFSSAGIRQNSLCDILLPLNHQVNGDNTVRVHITLLNLNVSDGVIDLAVKLTFLRNPCNIFINETYDIISGDERWGCDRVVSEPQRFPYVTLDDTLSLSLSSDSDPSEASSAASLVKAITSKNPDLYKNYRG</sequence>
<accession>A0A5N6P863</accession>
<evidence type="ECO:0000313" key="3">
    <source>
        <dbReference type="Proteomes" id="UP000326396"/>
    </source>
</evidence>
<evidence type="ECO:0000256" key="1">
    <source>
        <dbReference type="SAM" id="Phobius"/>
    </source>
</evidence>
<keyword evidence="1" id="KW-0472">Membrane</keyword>
<comment type="caution">
    <text evidence="2">The sequence shown here is derived from an EMBL/GenBank/DDBJ whole genome shotgun (WGS) entry which is preliminary data.</text>
</comment>
<keyword evidence="3" id="KW-1185">Reference proteome</keyword>
<protein>
    <submittedName>
        <fullName evidence="2">Uncharacterized protein</fullName>
    </submittedName>
</protein>
<keyword evidence="1" id="KW-1133">Transmembrane helix</keyword>
<gene>
    <name evidence="2" type="ORF">E3N88_12918</name>
</gene>
<keyword evidence="1" id="KW-0812">Transmembrane</keyword>
<evidence type="ECO:0000313" key="2">
    <source>
        <dbReference type="EMBL" id="KAD5961445.1"/>
    </source>
</evidence>